<dbReference type="SMART" id="SM00915">
    <property type="entry name" value="Jacalin"/>
    <property type="match status" value="3"/>
</dbReference>
<proteinExistence type="inferred from homology"/>
<feature type="domain" description="Jacalin-type lectin" evidence="3">
    <location>
        <begin position="327"/>
        <end position="449"/>
    </location>
</feature>
<evidence type="ECO:0000256" key="1">
    <source>
        <dbReference type="ARBA" id="ARBA00006568"/>
    </source>
</evidence>
<dbReference type="FunFam" id="2.100.10.30:FF:000001">
    <property type="entry name" value="Jacalin-related lectin 33"/>
    <property type="match status" value="3"/>
</dbReference>
<dbReference type="ExpressionAtlas" id="A0A5S9XCN8">
    <property type="expression patterns" value="baseline and differential"/>
</dbReference>
<protein>
    <recommendedName>
        <fullName evidence="3">Jacalin-type lectin domain-containing protein</fullName>
    </recommendedName>
</protein>
<evidence type="ECO:0000313" key="4">
    <source>
        <dbReference type="EMBL" id="CAA0382633.1"/>
    </source>
</evidence>
<gene>
    <name evidence="4" type="ORF">C24_LOCUS12857</name>
</gene>
<organism evidence="4 5">
    <name type="scientific">Arabidopsis thaliana</name>
    <name type="common">Mouse-ear cress</name>
    <dbReference type="NCBI Taxonomy" id="3702"/>
    <lineage>
        <taxon>Eukaryota</taxon>
        <taxon>Viridiplantae</taxon>
        <taxon>Streptophyta</taxon>
        <taxon>Embryophyta</taxon>
        <taxon>Tracheophyta</taxon>
        <taxon>Spermatophyta</taxon>
        <taxon>Magnoliopsida</taxon>
        <taxon>eudicotyledons</taxon>
        <taxon>Gunneridae</taxon>
        <taxon>Pentapetalae</taxon>
        <taxon>rosids</taxon>
        <taxon>malvids</taxon>
        <taxon>Brassicales</taxon>
        <taxon>Brassicaceae</taxon>
        <taxon>Camelineae</taxon>
        <taxon>Arabidopsis</taxon>
    </lineage>
</organism>
<dbReference type="OrthoDB" id="4325201at2759"/>
<feature type="domain" description="Jacalin-type lectin" evidence="3">
    <location>
        <begin position="2"/>
        <end position="149"/>
    </location>
</feature>
<dbReference type="PROSITE" id="PS51752">
    <property type="entry name" value="JACALIN_LECTIN"/>
    <property type="match status" value="3"/>
</dbReference>
<evidence type="ECO:0000259" key="3">
    <source>
        <dbReference type="PROSITE" id="PS51752"/>
    </source>
</evidence>
<name>A0A5S9XCN8_ARATH</name>
<dbReference type="SUPFAM" id="SSF51101">
    <property type="entry name" value="Mannose-binding lectins"/>
    <property type="match status" value="3"/>
</dbReference>
<sequence>MSQKVGPFGGNKGDAFDDSVFGYNGVRKVIVGENGNGVDCIKIEYEKDGKFETQMHGSVTGVLKEFVLNYPDEYITSIQASYSDVARYNTTIVKSLIFKTTHGRKSPMYGQIAIFETDFVVEGNCGAKLTGFHGRSGAALFAIGAHFLSSSSPVKQLEPQGGDRGYAWDDGVYDGVSKISVTQDGSYVSYVKFKYVKGSTSVRHSHGKVNQEPKEFKVDYPNEFITSMEGTYNFCGDVTSLTFKTSKCRISPVFGKVSSKKFVLAVKDHMLVGFRGRNSESDNALRALGANFAPVPTLVPTPSLPVPAPVAPVPIPVPAPVPTQVPAKKLEAKGGDGGAMWDDGFYEDVRKELVAGVGHGKMSILGTEEFVLDSPNEYIISVEGSYDKVFGVEGELVTMLRFKTNKRTSPPFGLDAGTTFAVEMKDHKIVGFHGKAGDFVHQVGVHVTQITKS</sequence>
<reference evidence="4 5" key="1">
    <citation type="submission" date="2019-12" db="EMBL/GenBank/DDBJ databases">
        <authorList>
            <person name="Jiao W.-B."/>
            <person name="Schneeberger K."/>
        </authorList>
    </citation>
    <scope>NUCLEOTIDE SEQUENCE [LARGE SCALE GENOMIC DNA]</scope>
    <source>
        <strain evidence="5">cv. C24</strain>
    </source>
</reference>
<dbReference type="InterPro" id="IPR033734">
    <property type="entry name" value="Jacalin-like_lectin_dom_plant"/>
</dbReference>
<dbReference type="PANTHER" id="PTHR47293">
    <property type="entry name" value="JACALIN-RELATED LECTIN 3"/>
    <property type="match status" value="1"/>
</dbReference>
<dbReference type="AlphaFoldDB" id="A0A5S9XCN8"/>
<dbReference type="CDD" id="cd09612">
    <property type="entry name" value="Jacalin"/>
    <property type="match status" value="3"/>
</dbReference>
<dbReference type="EMBL" id="CACSHJ010000089">
    <property type="protein sequence ID" value="CAA0382633.1"/>
    <property type="molecule type" value="Genomic_DNA"/>
</dbReference>
<feature type="domain" description="Jacalin-type lectin" evidence="3">
    <location>
        <begin position="154"/>
        <end position="294"/>
    </location>
</feature>
<accession>A0A5S9XCN8</accession>
<keyword evidence="2" id="KW-0430">Lectin</keyword>
<dbReference type="GO" id="GO:0030246">
    <property type="term" value="F:carbohydrate binding"/>
    <property type="evidence" value="ECO:0007669"/>
    <property type="project" value="UniProtKB-KW"/>
</dbReference>
<evidence type="ECO:0000256" key="2">
    <source>
        <dbReference type="ARBA" id="ARBA00022734"/>
    </source>
</evidence>
<dbReference type="Proteomes" id="UP000434276">
    <property type="component" value="Unassembled WGS sequence"/>
</dbReference>
<dbReference type="PANTHER" id="PTHR47293:SF44">
    <property type="entry name" value="JACALIN-TYPE LECTIN DOMAIN-CONTAINING PROTEIN"/>
    <property type="match status" value="1"/>
</dbReference>
<evidence type="ECO:0000313" key="5">
    <source>
        <dbReference type="Proteomes" id="UP000434276"/>
    </source>
</evidence>
<dbReference type="InterPro" id="IPR001229">
    <property type="entry name" value="Jacalin-like_lectin_dom"/>
</dbReference>
<dbReference type="Pfam" id="PF01419">
    <property type="entry name" value="Jacalin"/>
    <property type="match status" value="3"/>
</dbReference>
<dbReference type="InterPro" id="IPR036404">
    <property type="entry name" value="Jacalin-like_lectin_dom_sf"/>
</dbReference>
<comment type="similarity">
    <text evidence="1">Belongs to the jacalin lectin family.</text>
</comment>
<dbReference type="Gene3D" id="2.100.10.30">
    <property type="entry name" value="Jacalin-like lectin domain"/>
    <property type="match status" value="3"/>
</dbReference>